<dbReference type="EMBL" id="JABSTU010000005">
    <property type="protein sequence ID" value="KAH8031070.1"/>
    <property type="molecule type" value="Genomic_DNA"/>
</dbReference>
<organism evidence="9 10">
    <name type="scientific">Rhipicephalus microplus</name>
    <name type="common">Cattle tick</name>
    <name type="synonym">Boophilus microplus</name>
    <dbReference type="NCBI Taxonomy" id="6941"/>
    <lineage>
        <taxon>Eukaryota</taxon>
        <taxon>Metazoa</taxon>
        <taxon>Ecdysozoa</taxon>
        <taxon>Arthropoda</taxon>
        <taxon>Chelicerata</taxon>
        <taxon>Arachnida</taxon>
        <taxon>Acari</taxon>
        <taxon>Parasitiformes</taxon>
        <taxon>Ixodida</taxon>
        <taxon>Ixodoidea</taxon>
        <taxon>Ixodidae</taxon>
        <taxon>Rhipicephalinae</taxon>
        <taxon>Rhipicephalus</taxon>
        <taxon>Boophilus</taxon>
    </lineage>
</organism>
<evidence type="ECO:0000256" key="2">
    <source>
        <dbReference type="ARBA" id="ARBA00022723"/>
    </source>
</evidence>
<dbReference type="AlphaFoldDB" id="A0A9J6E9Q8"/>
<evidence type="ECO:0000256" key="6">
    <source>
        <dbReference type="ARBA" id="ARBA00023242"/>
    </source>
</evidence>
<reference evidence="9" key="1">
    <citation type="journal article" date="2020" name="Cell">
        <title>Large-Scale Comparative Analyses of Tick Genomes Elucidate Their Genetic Diversity and Vector Capacities.</title>
        <authorList>
            <consortium name="Tick Genome and Microbiome Consortium (TIGMIC)"/>
            <person name="Jia N."/>
            <person name="Wang J."/>
            <person name="Shi W."/>
            <person name="Du L."/>
            <person name="Sun Y."/>
            <person name="Zhan W."/>
            <person name="Jiang J.F."/>
            <person name="Wang Q."/>
            <person name="Zhang B."/>
            <person name="Ji P."/>
            <person name="Bell-Sakyi L."/>
            <person name="Cui X.M."/>
            <person name="Yuan T.T."/>
            <person name="Jiang B.G."/>
            <person name="Yang W.F."/>
            <person name="Lam T.T."/>
            <person name="Chang Q.C."/>
            <person name="Ding S.J."/>
            <person name="Wang X.J."/>
            <person name="Zhu J.G."/>
            <person name="Ruan X.D."/>
            <person name="Zhao L."/>
            <person name="Wei J.T."/>
            <person name="Ye R.Z."/>
            <person name="Que T.C."/>
            <person name="Du C.H."/>
            <person name="Zhou Y.H."/>
            <person name="Cheng J.X."/>
            <person name="Dai P.F."/>
            <person name="Guo W.B."/>
            <person name="Han X.H."/>
            <person name="Huang E.J."/>
            <person name="Li L.F."/>
            <person name="Wei W."/>
            <person name="Gao Y.C."/>
            <person name="Liu J.Z."/>
            <person name="Shao H.Z."/>
            <person name="Wang X."/>
            <person name="Wang C.C."/>
            <person name="Yang T.C."/>
            <person name="Huo Q.B."/>
            <person name="Li W."/>
            <person name="Chen H.Y."/>
            <person name="Chen S.E."/>
            <person name="Zhou L.G."/>
            <person name="Ni X.B."/>
            <person name="Tian J.H."/>
            <person name="Sheng Y."/>
            <person name="Liu T."/>
            <person name="Pan Y.S."/>
            <person name="Xia L.Y."/>
            <person name="Li J."/>
            <person name="Zhao F."/>
            <person name="Cao W.C."/>
        </authorList>
    </citation>
    <scope>NUCLEOTIDE SEQUENCE</scope>
    <source>
        <strain evidence="9">Rmic-2018</strain>
    </source>
</reference>
<keyword evidence="6" id="KW-0539">Nucleus</keyword>
<evidence type="ECO:0000313" key="10">
    <source>
        <dbReference type="Proteomes" id="UP000821866"/>
    </source>
</evidence>
<dbReference type="GO" id="GO:0005634">
    <property type="term" value="C:nucleus"/>
    <property type="evidence" value="ECO:0007669"/>
    <property type="project" value="UniProtKB-SubCell"/>
</dbReference>
<keyword evidence="10" id="KW-1185">Reference proteome</keyword>
<evidence type="ECO:0000256" key="1">
    <source>
        <dbReference type="ARBA" id="ARBA00004123"/>
    </source>
</evidence>
<evidence type="ECO:0000256" key="4">
    <source>
        <dbReference type="ARBA" id="ARBA00022771"/>
    </source>
</evidence>
<feature type="domain" description="C2H2-type" evidence="8">
    <location>
        <begin position="111"/>
        <end position="138"/>
    </location>
</feature>
<comment type="caution">
    <text evidence="9">The sequence shown here is derived from an EMBL/GenBank/DDBJ whole genome shotgun (WGS) entry which is preliminary data.</text>
</comment>
<dbReference type="InterPro" id="IPR013087">
    <property type="entry name" value="Znf_C2H2_type"/>
</dbReference>
<comment type="subcellular location">
    <subcellularLocation>
        <location evidence="1">Nucleus</location>
    </subcellularLocation>
</comment>
<dbReference type="PANTHER" id="PTHR16515">
    <property type="entry name" value="PR DOMAIN ZINC FINGER PROTEIN"/>
    <property type="match status" value="1"/>
</dbReference>
<dbReference type="SUPFAM" id="SSF57667">
    <property type="entry name" value="beta-beta-alpha zinc fingers"/>
    <property type="match status" value="3"/>
</dbReference>
<keyword evidence="5" id="KW-0862">Zinc</keyword>
<feature type="domain" description="C2H2-type" evidence="8">
    <location>
        <begin position="139"/>
        <end position="166"/>
    </location>
</feature>
<dbReference type="PROSITE" id="PS50157">
    <property type="entry name" value="ZINC_FINGER_C2H2_2"/>
    <property type="match status" value="7"/>
</dbReference>
<dbReference type="InterPro" id="IPR050331">
    <property type="entry name" value="Zinc_finger"/>
</dbReference>
<dbReference type="SMART" id="SM00355">
    <property type="entry name" value="ZnF_C2H2"/>
    <property type="match status" value="7"/>
</dbReference>
<sequence>MIFDDVTVISKVYHSDQGLIALVKEEPIDVVVHNESGTFVESGSCQVMSSCQDVVAEQPPREVPEQPARAADDIRIVGSLRRCECKLCHLVFNTDQRLLQHSVVHAREWKFWCRQCGASFPQSEALEEHERTHIDKQQLRCLICYRRFGETTRLHKHLWHHVKQQQTHYCHLCSMTFPLRAQLSRHLRIHERSAHFRCDECNAAFTFEVELTRHRATHEKGRHFQCLECPKSFVYKCHLQDHLVPHTVERRFSCSLCTKRFWRKGELARHMPKCPNKTNAQPPHSEA</sequence>
<keyword evidence="2" id="KW-0479">Metal-binding</keyword>
<feature type="domain" description="C2H2-type" evidence="8">
    <location>
        <begin position="83"/>
        <end position="110"/>
    </location>
</feature>
<evidence type="ECO:0000256" key="3">
    <source>
        <dbReference type="ARBA" id="ARBA00022737"/>
    </source>
</evidence>
<feature type="domain" description="C2H2-type" evidence="8">
    <location>
        <begin position="168"/>
        <end position="195"/>
    </location>
</feature>
<dbReference type="GO" id="GO:0010468">
    <property type="term" value="P:regulation of gene expression"/>
    <property type="evidence" value="ECO:0007669"/>
    <property type="project" value="TreeGrafter"/>
</dbReference>
<dbReference type="VEuPathDB" id="VectorBase:LOC119163252"/>
<feature type="domain" description="C2H2-type" evidence="8">
    <location>
        <begin position="196"/>
        <end position="223"/>
    </location>
</feature>
<accession>A0A9J6E9Q8</accession>
<evidence type="ECO:0000313" key="9">
    <source>
        <dbReference type="EMBL" id="KAH8031070.1"/>
    </source>
</evidence>
<dbReference type="FunFam" id="3.30.160.60:FF:000100">
    <property type="entry name" value="Zinc finger 45-like"/>
    <property type="match status" value="1"/>
</dbReference>
<reference evidence="9" key="2">
    <citation type="submission" date="2021-09" db="EMBL/GenBank/DDBJ databases">
        <authorList>
            <person name="Jia N."/>
            <person name="Wang J."/>
            <person name="Shi W."/>
            <person name="Du L."/>
            <person name="Sun Y."/>
            <person name="Zhan W."/>
            <person name="Jiang J."/>
            <person name="Wang Q."/>
            <person name="Zhang B."/>
            <person name="Ji P."/>
            <person name="Sakyi L.B."/>
            <person name="Cui X."/>
            <person name="Yuan T."/>
            <person name="Jiang B."/>
            <person name="Yang W."/>
            <person name="Lam T.T.-Y."/>
            <person name="Chang Q."/>
            <person name="Ding S."/>
            <person name="Wang X."/>
            <person name="Zhu J."/>
            <person name="Ruan X."/>
            <person name="Zhao L."/>
            <person name="Wei J."/>
            <person name="Que T."/>
            <person name="Du C."/>
            <person name="Cheng J."/>
            <person name="Dai P."/>
            <person name="Han X."/>
            <person name="Huang E."/>
            <person name="Gao Y."/>
            <person name="Liu J."/>
            <person name="Shao H."/>
            <person name="Ye R."/>
            <person name="Li L."/>
            <person name="Wei W."/>
            <person name="Wang X."/>
            <person name="Wang C."/>
            <person name="Huo Q."/>
            <person name="Li W."/>
            <person name="Guo W."/>
            <person name="Chen H."/>
            <person name="Chen S."/>
            <person name="Zhou L."/>
            <person name="Zhou L."/>
            <person name="Ni X."/>
            <person name="Tian J."/>
            <person name="Zhou Y."/>
            <person name="Sheng Y."/>
            <person name="Liu T."/>
            <person name="Pan Y."/>
            <person name="Xia L."/>
            <person name="Li J."/>
            <person name="Zhao F."/>
            <person name="Cao W."/>
        </authorList>
    </citation>
    <scope>NUCLEOTIDE SEQUENCE</scope>
    <source>
        <strain evidence="9">Rmic-2018</strain>
        <tissue evidence="9">Larvae</tissue>
    </source>
</reference>
<gene>
    <name evidence="9" type="ORF">HPB51_012758</name>
</gene>
<dbReference type="GO" id="GO:0008270">
    <property type="term" value="F:zinc ion binding"/>
    <property type="evidence" value="ECO:0007669"/>
    <property type="project" value="UniProtKB-KW"/>
</dbReference>
<dbReference type="Pfam" id="PF13912">
    <property type="entry name" value="zf-C2H2_6"/>
    <property type="match status" value="1"/>
</dbReference>
<dbReference type="InterPro" id="IPR036236">
    <property type="entry name" value="Znf_C2H2_sf"/>
</dbReference>
<name>A0A9J6E9Q8_RHIMP</name>
<proteinExistence type="predicted"/>
<evidence type="ECO:0000256" key="7">
    <source>
        <dbReference type="PROSITE-ProRule" id="PRU00042"/>
    </source>
</evidence>
<dbReference type="PROSITE" id="PS00028">
    <property type="entry name" value="ZINC_FINGER_C2H2_1"/>
    <property type="match status" value="6"/>
</dbReference>
<dbReference type="Gene3D" id="3.30.160.60">
    <property type="entry name" value="Classic Zinc Finger"/>
    <property type="match status" value="4"/>
</dbReference>
<keyword evidence="3" id="KW-0677">Repeat</keyword>
<dbReference type="PANTHER" id="PTHR16515:SF66">
    <property type="entry name" value="C2H2-TYPE DOMAIN-CONTAINING PROTEIN"/>
    <property type="match status" value="1"/>
</dbReference>
<keyword evidence="4 7" id="KW-0863">Zinc-finger</keyword>
<feature type="domain" description="C2H2-type" evidence="8">
    <location>
        <begin position="252"/>
        <end position="282"/>
    </location>
</feature>
<dbReference type="Pfam" id="PF00096">
    <property type="entry name" value="zf-C2H2"/>
    <property type="match status" value="3"/>
</dbReference>
<protein>
    <recommendedName>
        <fullName evidence="8">C2H2-type domain-containing protein</fullName>
    </recommendedName>
</protein>
<dbReference type="Proteomes" id="UP000821866">
    <property type="component" value="Chromosome 3"/>
</dbReference>
<evidence type="ECO:0000256" key="5">
    <source>
        <dbReference type="ARBA" id="ARBA00022833"/>
    </source>
</evidence>
<feature type="domain" description="C2H2-type" evidence="8">
    <location>
        <begin position="224"/>
        <end position="251"/>
    </location>
</feature>
<evidence type="ECO:0000259" key="8">
    <source>
        <dbReference type="PROSITE" id="PS50157"/>
    </source>
</evidence>